<proteinExistence type="predicted"/>
<accession>A0A0E9V2T2</accession>
<evidence type="ECO:0000313" key="1">
    <source>
        <dbReference type="EMBL" id="JAH72342.1"/>
    </source>
</evidence>
<organism evidence="1">
    <name type="scientific">Anguilla anguilla</name>
    <name type="common">European freshwater eel</name>
    <name type="synonym">Muraena anguilla</name>
    <dbReference type="NCBI Taxonomy" id="7936"/>
    <lineage>
        <taxon>Eukaryota</taxon>
        <taxon>Metazoa</taxon>
        <taxon>Chordata</taxon>
        <taxon>Craniata</taxon>
        <taxon>Vertebrata</taxon>
        <taxon>Euteleostomi</taxon>
        <taxon>Actinopterygii</taxon>
        <taxon>Neopterygii</taxon>
        <taxon>Teleostei</taxon>
        <taxon>Anguilliformes</taxon>
        <taxon>Anguillidae</taxon>
        <taxon>Anguilla</taxon>
    </lineage>
</organism>
<name>A0A0E9V2T2_ANGAN</name>
<dbReference type="EMBL" id="GBXM01036235">
    <property type="protein sequence ID" value="JAH72342.1"/>
    <property type="molecule type" value="Transcribed_RNA"/>
</dbReference>
<sequence length="15" mass="1723">MTPLVMNIIQGYTEL</sequence>
<reference evidence="1" key="1">
    <citation type="submission" date="2014-11" db="EMBL/GenBank/DDBJ databases">
        <authorList>
            <person name="Amaro Gonzalez C."/>
        </authorList>
    </citation>
    <scope>NUCLEOTIDE SEQUENCE</scope>
</reference>
<reference evidence="1" key="2">
    <citation type="journal article" date="2015" name="Fish Shellfish Immunol.">
        <title>Early steps in the European eel (Anguilla anguilla)-Vibrio vulnificus interaction in the gills: Role of the RtxA13 toxin.</title>
        <authorList>
            <person name="Callol A."/>
            <person name="Pajuelo D."/>
            <person name="Ebbesson L."/>
            <person name="Teles M."/>
            <person name="MacKenzie S."/>
            <person name="Amaro C."/>
        </authorList>
    </citation>
    <scope>NUCLEOTIDE SEQUENCE</scope>
</reference>
<protein>
    <submittedName>
        <fullName evidence="1">Uncharacterized protein</fullName>
    </submittedName>
</protein>